<gene>
    <name evidence="10" type="ORF">RGQ29_019103</name>
</gene>
<evidence type="ECO:0000256" key="2">
    <source>
        <dbReference type="ARBA" id="ARBA00022737"/>
    </source>
</evidence>
<evidence type="ECO:0000256" key="1">
    <source>
        <dbReference type="ARBA" id="ARBA00004123"/>
    </source>
</evidence>
<keyword evidence="2" id="KW-0677">Repeat</keyword>
<evidence type="ECO:0000256" key="5">
    <source>
        <dbReference type="ARBA" id="ARBA00023163"/>
    </source>
</evidence>
<feature type="domain" description="Myb-like" evidence="8">
    <location>
        <begin position="63"/>
        <end position="113"/>
    </location>
</feature>
<protein>
    <submittedName>
        <fullName evidence="10">Uncharacterized protein</fullName>
    </submittedName>
</protein>
<keyword evidence="3" id="KW-0805">Transcription regulation</keyword>
<dbReference type="AlphaFoldDB" id="A0AAN7F8C9"/>
<evidence type="ECO:0000259" key="8">
    <source>
        <dbReference type="PROSITE" id="PS50090"/>
    </source>
</evidence>
<dbReference type="GO" id="GO:0003677">
    <property type="term" value="F:DNA binding"/>
    <property type="evidence" value="ECO:0007669"/>
    <property type="project" value="UniProtKB-KW"/>
</dbReference>
<evidence type="ECO:0000256" key="4">
    <source>
        <dbReference type="ARBA" id="ARBA00023125"/>
    </source>
</evidence>
<evidence type="ECO:0000259" key="9">
    <source>
        <dbReference type="PROSITE" id="PS51294"/>
    </source>
</evidence>
<sequence length="268" mass="30718">MVKAQHAEEKMPLRKGAWTPEEDKKLTAYIKRYGIWNWSQMPKPAGLARSGKSCRLRWMNYLRPDIKRGNFSKEEEETILKCHEELGNRWSAIAAMLPGRTDNEIKNYWHTNLKKRFRNNWSTSSTTVSLKVQNWDVEANQNDSSGINLLHCVAASKVSNLDGSHPMSPQLSTADLSSSSTDPAAEIDRNQTIEENVCSSGTFGELQSFWEQPFSLEDLCMVETDPAEFTAQTTKTCFPEPIYPFISYEDVHHDLWFNLPNHEEMHGM</sequence>
<dbReference type="PANTHER" id="PTHR47997:SF28">
    <property type="entry name" value="TRANSCRIPTION FACTOR MYB15-LIKE"/>
    <property type="match status" value="1"/>
</dbReference>
<dbReference type="PANTHER" id="PTHR47997">
    <property type="entry name" value="MYB DOMAIN PROTEIN 55"/>
    <property type="match status" value="1"/>
</dbReference>
<evidence type="ECO:0000256" key="6">
    <source>
        <dbReference type="ARBA" id="ARBA00023242"/>
    </source>
</evidence>
<accession>A0AAN7F8C9</accession>
<keyword evidence="11" id="KW-1185">Reference proteome</keyword>
<dbReference type="SUPFAM" id="SSF46689">
    <property type="entry name" value="Homeodomain-like"/>
    <property type="match status" value="1"/>
</dbReference>
<dbReference type="Pfam" id="PF00249">
    <property type="entry name" value="Myb_DNA-binding"/>
    <property type="match status" value="2"/>
</dbReference>
<feature type="region of interest" description="Disordered" evidence="7">
    <location>
        <begin position="163"/>
        <end position="184"/>
    </location>
</feature>
<dbReference type="PROSITE" id="PS51294">
    <property type="entry name" value="HTH_MYB"/>
    <property type="match status" value="2"/>
</dbReference>
<dbReference type="PROSITE" id="PS50090">
    <property type="entry name" value="MYB_LIKE"/>
    <property type="match status" value="2"/>
</dbReference>
<name>A0AAN7F8C9_QUERU</name>
<keyword evidence="6" id="KW-0539">Nucleus</keyword>
<evidence type="ECO:0000313" key="10">
    <source>
        <dbReference type="EMBL" id="KAK4587970.1"/>
    </source>
</evidence>
<dbReference type="EMBL" id="JAXUIC010000005">
    <property type="protein sequence ID" value="KAK4587970.1"/>
    <property type="molecule type" value="Genomic_DNA"/>
</dbReference>
<comment type="caution">
    <text evidence="10">The sequence shown here is derived from an EMBL/GenBank/DDBJ whole genome shotgun (WGS) entry which is preliminary data.</text>
</comment>
<dbReference type="InterPro" id="IPR017930">
    <property type="entry name" value="Myb_dom"/>
</dbReference>
<evidence type="ECO:0000313" key="11">
    <source>
        <dbReference type="Proteomes" id="UP001324115"/>
    </source>
</evidence>
<dbReference type="InterPro" id="IPR001005">
    <property type="entry name" value="SANT/Myb"/>
</dbReference>
<dbReference type="InterPro" id="IPR051953">
    <property type="entry name" value="Plant_SW-associated_TFs"/>
</dbReference>
<comment type="subcellular location">
    <subcellularLocation>
        <location evidence="1">Nucleus</location>
    </subcellularLocation>
</comment>
<dbReference type="Gene3D" id="1.10.10.60">
    <property type="entry name" value="Homeodomain-like"/>
    <property type="match status" value="2"/>
</dbReference>
<dbReference type="GO" id="GO:0005634">
    <property type="term" value="C:nucleus"/>
    <property type="evidence" value="ECO:0007669"/>
    <property type="project" value="UniProtKB-SubCell"/>
</dbReference>
<feature type="domain" description="HTH myb-type" evidence="9">
    <location>
        <begin position="10"/>
        <end position="62"/>
    </location>
</feature>
<reference evidence="10 11" key="1">
    <citation type="journal article" date="2023" name="G3 (Bethesda)">
        <title>A haplotype-resolved chromosome-scale genome for Quercus rubra L. provides insights into the genetics of adaptive traits for red oak species.</title>
        <authorList>
            <person name="Kapoor B."/>
            <person name="Jenkins J."/>
            <person name="Schmutz J."/>
            <person name="Zhebentyayeva T."/>
            <person name="Kuelheim C."/>
            <person name="Coggeshall M."/>
            <person name="Heim C."/>
            <person name="Lasky J.R."/>
            <person name="Leites L."/>
            <person name="Islam-Faridi N."/>
            <person name="Romero-Severson J."/>
            <person name="DeLeo V.L."/>
            <person name="Lucas S.M."/>
            <person name="Lazic D."/>
            <person name="Gailing O."/>
            <person name="Carlson J."/>
            <person name="Staton M."/>
        </authorList>
    </citation>
    <scope>NUCLEOTIDE SEQUENCE [LARGE SCALE GENOMIC DNA]</scope>
    <source>
        <strain evidence="10">Pseudo-F2</strain>
    </source>
</reference>
<keyword evidence="5" id="KW-0804">Transcription</keyword>
<organism evidence="10 11">
    <name type="scientific">Quercus rubra</name>
    <name type="common">Northern red oak</name>
    <name type="synonym">Quercus borealis</name>
    <dbReference type="NCBI Taxonomy" id="3512"/>
    <lineage>
        <taxon>Eukaryota</taxon>
        <taxon>Viridiplantae</taxon>
        <taxon>Streptophyta</taxon>
        <taxon>Embryophyta</taxon>
        <taxon>Tracheophyta</taxon>
        <taxon>Spermatophyta</taxon>
        <taxon>Magnoliopsida</taxon>
        <taxon>eudicotyledons</taxon>
        <taxon>Gunneridae</taxon>
        <taxon>Pentapetalae</taxon>
        <taxon>rosids</taxon>
        <taxon>fabids</taxon>
        <taxon>Fagales</taxon>
        <taxon>Fagaceae</taxon>
        <taxon>Quercus</taxon>
    </lineage>
</organism>
<dbReference type="SMART" id="SM00717">
    <property type="entry name" value="SANT"/>
    <property type="match status" value="2"/>
</dbReference>
<keyword evidence="4" id="KW-0238">DNA-binding</keyword>
<dbReference type="FunFam" id="1.10.10.60:FF:000001">
    <property type="entry name" value="MYB-related transcription factor"/>
    <property type="match status" value="1"/>
</dbReference>
<evidence type="ECO:0000256" key="7">
    <source>
        <dbReference type="SAM" id="MobiDB-lite"/>
    </source>
</evidence>
<feature type="domain" description="Myb-like" evidence="8">
    <location>
        <begin position="10"/>
        <end position="62"/>
    </location>
</feature>
<dbReference type="CDD" id="cd00167">
    <property type="entry name" value="SANT"/>
    <property type="match status" value="2"/>
</dbReference>
<feature type="domain" description="HTH myb-type" evidence="9">
    <location>
        <begin position="63"/>
        <end position="117"/>
    </location>
</feature>
<feature type="compositionally biased region" description="Low complexity" evidence="7">
    <location>
        <begin position="168"/>
        <end position="184"/>
    </location>
</feature>
<proteinExistence type="predicted"/>
<dbReference type="Proteomes" id="UP001324115">
    <property type="component" value="Unassembled WGS sequence"/>
</dbReference>
<dbReference type="InterPro" id="IPR009057">
    <property type="entry name" value="Homeodomain-like_sf"/>
</dbReference>
<evidence type="ECO:0000256" key="3">
    <source>
        <dbReference type="ARBA" id="ARBA00023015"/>
    </source>
</evidence>